<organism evidence="2 3">
    <name type="scientific">Clonostachys solani</name>
    <dbReference type="NCBI Taxonomy" id="160281"/>
    <lineage>
        <taxon>Eukaryota</taxon>
        <taxon>Fungi</taxon>
        <taxon>Dikarya</taxon>
        <taxon>Ascomycota</taxon>
        <taxon>Pezizomycotina</taxon>
        <taxon>Sordariomycetes</taxon>
        <taxon>Hypocreomycetidae</taxon>
        <taxon>Hypocreales</taxon>
        <taxon>Bionectriaceae</taxon>
        <taxon>Clonostachys</taxon>
    </lineage>
</organism>
<evidence type="ECO:0000313" key="2">
    <source>
        <dbReference type="EMBL" id="CAH0059736.1"/>
    </source>
</evidence>
<evidence type="ECO:0000313" key="3">
    <source>
        <dbReference type="Proteomes" id="UP000775872"/>
    </source>
</evidence>
<proteinExistence type="predicted"/>
<reference evidence="2 3" key="2">
    <citation type="submission" date="2021-10" db="EMBL/GenBank/DDBJ databases">
        <authorList>
            <person name="Piombo E."/>
        </authorList>
    </citation>
    <scope>NUCLEOTIDE SEQUENCE [LARGE SCALE GENOMIC DNA]</scope>
</reference>
<feature type="region of interest" description="Disordered" evidence="1">
    <location>
        <begin position="257"/>
        <end position="292"/>
    </location>
</feature>
<feature type="region of interest" description="Disordered" evidence="1">
    <location>
        <begin position="156"/>
        <end position="186"/>
    </location>
</feature>
<feature type="compositionally biased region" description="Polar residues" evidence="1">
    <location>
        <begin position="282"/>
        <end position="292"/>
    </location>
</feature>
<feature type="compositionally biased region" description="Polar residues" evidence="1">
    <location>
        <begin position="121"/>
        <end position="144"/>
    </location>
</feature>
<dbReference type="Proteomes" id="UP000775872">
    <property type="component" value="Unassembled WGS sequence"/>
</dbReference>
<accession>A0A9P0EQM2</accession>
<comment type="caution">
    <text evidence="2">The sequence shown here is derived from an EMBL/GenBank/DDBJ whole genome shotgun (WGS) entry which is preliminary data.</text>
</comment>
<feature type="region of interest" description="Disordered" evidence="1">
    <location>
        <begin position="115"/>
        <end position="144"/>
    </location>
</feature>
<sequence length="445" mass="48621">MAPDPPDVEILVHVTAPSLVVDDATYRQLAQAYLNFEPQATIQIEDTESHTSDADIAYDREDAGTHDIPPAPDPTSTPPASLELSFQGVLDNRASPQLLLAMNREDDHQIVIPSSHPEIPESQSSWIAPPSQINDSYPLPNTSRMFVSPTRALQRYLARSSSQPETPPIRSKGPSQGLNTDEIPSSLPLSISGSHVVIPSSEAHPSDSQAIIPVTPIACQPDKRESLSNDDSGEGAAESLDITHISSSDISLAPTASFARAESEPPQSKRLKTLAQGKPLARSSSDTGVRQPVGLSTTPLALEIWSPSPPVSVDDLELPITVPERLAKLAADLSSRYRPEADRDITPLERGYWLVDCSSWSRDVRLDLWNFLIPYIEGGLAGWGVWCRRDAALDEVRLYCWGSLVKHAYLLLYLASGRHLKYTGAVWKDAEAKPVLRVLPYLKQS</sequence>
<keyword evidence="3" id="KW-1185">Reference proteome</keyword>
<protein>
    <submittedName>
        <fullName evidence="2">Uncharacterized protein</fullName>
    </submittedName>
</protein>
<dbReference type="AlphaFoldDB" id="A0A9P0EQM2"/>
<evidence type="ECO:0000256" key="1">
    <source>
        <dbReference type="SAM" id="MobiDB-lite"/>
    </source>
</evidence>
<dbReference type="OrthoDB" id="5395975at2759"/>
<name>A0A9P0EQM2_9HYPO</name>
<reference evidence="3" key="1">
    <citation type="submission" date="2019-06" db="EMBL/GenBank/DDBJ databases">
        <authorList>
            <person name="Broberg M."/>
        </authorList>
    </citation>
    <scope>NUCLEOTIDE SEQUENCE [LARGE SCALE GENOMIC DNA]</scope>
</reference>
<gene>
    <name evidence="2" type="ORF">CSOL1703_00011777</name>
</gene>
<dbReference type="EMBL" id="CABFOC020000097">
    <property type="protein sequence ID" value="CAH0059736.1"/>
    <property type="molecule type" value="Genomic_DNA"/>
</dbReference>